<gene>
    <name evidence="3" type="ORF">CSC3H3_15820</name>
</gene>
<evidence type="ECO:0000259" key="2">
    <source>
        <dbReference type="SMART" id="SM00736"/>
    </source>
</evidence>
<proteinExistence type="predicted"/>
<feature type="compositionally biased region" description="Low complexity" evidence="1">
    <location>
        <begin position="2475"/>
        <end position="2516"/>
    </location>
</feature>
<dbReference type="SMART" id="SM00736">
    <property type="entry name" value="CADG"/>
    <property type="match status" value="1"/>
</dbReference>
<name>A0ABN5FQV4_9PROT</name>
<feature type="compositionally biased region" description="Low complexity" evidence="1">
    <location>
        <begin position="2198"/>
        <end position="2212"/>
    </location>
</feature>
<dbReference type="EMBL" id="CP024199">
    <property type="protein sequence ID" value="AUG54025.1"/>
    <property type="molecule type" value="Genomic_DNA"/>
</dbReference>
<feature type="region of interest" description="Disordered" evidence="1">
    <location>
        <begin position="2454"/>
        <end position="2562"/>
    </location>
</feature>
<dbReference type="Gene3D" id="2.60.40.10">
    <property type="entry name" value="Immunoglobulins"/>
    <property type="match status" value="1"/>
</dbReference>
<feature type="region of interest" description="Disordered" evidence="1">
    <location>
        <begin position="46"/>
        <end position="98"/>
    </location>
</feature>
<evidence type="ECO:0000256" key="1">
    <source>
        <dbReference type="SAM" id="MobiDB-lite"/>
    </source>
</evidence>
<evidence type="ECO:0000313" key="4">
    <source>
        <dbReference type="Proteomes" id="UP000233458"/>
    </source>
</evidence>
<dbReference type="Pfam" id="PF14252">
    <property type="entry name" value="DUF4347"/>
    <property type="match status" value="1"/>
</dbReference>
<keyword evidence="4" id="KW-1185">Reference proteome</keyword>
<dbReference type="InterPro" id="IPR013783">
    <property type="entry name" value="Ig-like_fold"/>
</dbReference>
<organism evidence="3 4">
    <name type="scientific">Thalassospira marina</name>
    <dbReference type="NCBI Taxonomy" id="2048283"/>
    <lineage>
        <taxon>Bacteria</taxon>
        <taxon>Pseudomonadati</taxon>
        <taxon>Pseudomonadota</taxon>
        <taxon>Alphaproteobacteria</taxon>
        <taxon>Rhodospirillales</taxon>
        <taxon>Thalassospiraceae</taxon>
        <taxon>Thalassospira</taxon>
    </lineage>
</organism>
<dbReference type="InterPro" id="IPR025592">
    <property type="entry name" value="DUF4347"/>
</dbReference>
<feature type="region of interest" description="Disordered" evidence="1">
    <location>
        <begin position="2198"/>
        <end position="2220"/>
    </location>
</feature>
<dbReference type="InterPro" id="IPR015919">
    <property type="entry name" value="Cadherin-like_sf"/>
</dbReference>
<accession>A0ABN5FQV4</accession>
<dbReference type="Proteomes" id="UP000233458">
    <property type="component" value="Chromosome"/>
</dbReference>
<sequence>MTHLDRLKNATAIADRGFSTIQPLCLEPRFMFDAAGAATGAEAAQDAQAQAEAASAADGGSHDGGADTIAEPGDTGGIGAGGEAANAAGGSQTSDEAITPDAIPATSTQQPHQIALIDTTIDGYETLAAGFSADVTVITFQSDGSLSQIADLLSSYGQVDAIHLVSHGAIGAINLGGTIIDTADLADQSEALTEIGSHLTETGDILLYGCDVGGDQRGMAFVDAMANLTGADVAASNDATGSADMGGDWNLEVSSGTIEASVALSEASQHDFTALLVSSETYDNLTSEGYGIETGITTIDFGEWTYSTNHTTSFVVGDDSNYTIPSSLTVDGSGTDKVLEINGPYVSQNTLPLTIKVEAKDGSNFTLTSLDLGIVQAPSSERGVTVTVYNGLTVLGTFVFDLATSSSGDGITYVANTDADADSSTGHFTFDGTYANATSFELAMSGTGTYQIDNIIASPAASNAAPVVGTSGGSVSYTENGTGTVVDTGFTVTDNDNATLSSATISITGGFTSGQDVLSFANGGSFGNITGSYDSSNGVLTLTSSGSTASVAEWQDAIRSITYSNSSDAPSEADRTVSISVNDGTADSNTATKTVTVTAVNDAPSSVSATDSNVSGFPINATFTEDTSGQELDLTSIDLVDPDSGSSELILTLVATSGTFSIANDSDITWDGNNTGTITLRGTLTALNNYINSASNIWYQGAQDASGTGEKISVYLDDASTTSNLLGDINLTITPVNDAPVLTPSNPDLTGIDENATTNGGQTVGSFLSGSVSDADTGALSGIAISGLSSGNGKWQYSLDDGSSWVDVGTVAEAGALLLRSTDYVRFVPNGDTGTSASISYHAWDQTGGNSAGDKVSVSSTGGTTAFSTATDTASIDVSEVNDAPTISGVPTDVTVVEDTASNFDLSAITFGDVDDSSLTVTITASAGTFAASSSGGVTVDGTGSGTLTLSGTVSAINTWLDTASNIQYMSAADASGDNAATFSVTADDGTVESTVANGNIDITGTNDAPVLTPSNPDLTGIDENATTNGGQTVGSFLSGSVSDADTGALSGIAISGLSSGNGKWQYSLDNGSSWVDVGTVAEAGALLLRSTDYVRFVPNGDTATSASISYHAWDQTGGNSAGDKVSVSSTGGTTAFSTATDTASIDVSEVNDAPTISGVPTDVTVVEDTASNFDLSAITFGDVDDSSLTVTITASAGTFAASSSGGVTVDGTGSGTLTLSGTVSAINTWLDTASNIQYMSAADASGDNAATFSVTADDGTVESTVANGNIDITGTNDAPVLTPSNPDLTGIDENATTNGGQTVGSFLSGSVSDADTGALSGIAISGLSSGNGKWQYSLDNGSSWVDVGTVAEAGALLLRSTDYVRFVPNGDTGTSASISYHAWDQTGGNSAGDKVSVSSTGGTTAFSTATDTASIDVSEVNDAPTISGVPTDVTVVEDTASNFDLSAITFGDVDDSSLTVTITASAGTFAASSSGGVTVDGTGSGTLTLSGTVSAINTWLDTASNIQYMSAADASGDNAATFSVTADDGTVESTVANGNIDITGTNDAPVLTPSNPDLTGIDENATTNGGQTVGSFLSGSVSDADTGALSGIAISGLSSGNGKWQYSLDNGSSWVDVGTVAEAGALLLRSTDYVRFVPNGDTGTSASISYHAWDQTGGNSAGDKVSVSSTGGTTAFSTATDTASIDVSEVNDAPTISGVPTDVTVVEDTASNFDLSAITFGDVDDSSLTVTITASAGTFAASSSGGVTVDGTGSGTLKLSGTVSAINTWLDTASNIQYMSAADASGDNAATFSVTADDGTVESTVANGNIDITGTNDAPVLTPSNPDLTGIDENATTNGGQTVGSFLSGSVSDADTGALSGIAISGLSSGNGKWQYSLDNGSSWVDVGTVAEAGALLLRSTDYVRFVPNGDTGTSASISYHAWDQTGGNSAGDKVSVSSTGGTTAFSTATDTASIDVSEVNDAPTISGVPTDVTVVEDTASNFDLSAISFGDVDDSSLTVTITASAGTFAASSSGGVTVDGTGSGTLKLSGTVSAINTWLDTASNIQYMSAADASGDNAATFSVTADDGTVESTVANGNIDITGTNDAPTLTDGASVALTGTNEDTTSSGTTVSSILSGAGYSDIDAGASSGIAITGMTGNGKWQYSADGTNWVDIDSASASAAVLLTSTSQVRYIPDGNNGETANLTFKAWDQTTGSASTTGSVSTADTGTSGGGSAFSSQNASASMVVSDVNDAPTAPASLPGTIIENGGPMSYVVSVAGFNDIDGDNLSFTATLADGSALPAWLSYSVNGSNVTFSGNVPGDFIGDLEVRITATEDATAHLTASSNLTIQVEARPVVVVTPPASPPEPAPVPPVMSPPGTGNIGDAGTPVGSALDFGGRNGGEIVQPVTGQLGSLSPLDNSSTPVMAGLQSTTPPSIFGDTAGQTIFGGDVGAGTGILAGRTQLITSQGAGLGNDAGFEPANGNGEGTGTDEGAAGTPNLDGAAQNAGGDNGAASNGNGSAAAGAGNAPNEEAQPERAAPVDAQNNGEGEASPASENPGGDGDAAPEGNDNIQGALDNPALPSFVFKEAVLANADFTDQLAGAGGAFERHASALAKALSDFDASAA</sequence>
<reference evidence="3 4" key="1">
    <citation type="submission" date="2017-10" db="EMBL/GenBank/DDBJ databases">
        <title>Biodiversity and function of Thalassospira species in the particle-attached aromatic-hydrocarbon-degrading consortia from the surface seawater of the China South Sea.</title>
        <authorList>
            <person name="Dong C."/>
            <person name="Liu R."/>
            <person name="Shao Z."/>
        </authorList>
    </citation>
    <scope>NUCLEOTIDE SEQUENCE [LARGE SCALE GENOMIC DNA]</scope>
    <source>
        <strain evidence="3 4">CSC3H3</strain>
    </source>
</reference>
<dbReference type="RefSeq" id="WP_101285463.1">
    <property type="nucleotide sequence ID" value="NZ_CP024199.1"/>
</dbReference>
<evidence type="ECO:0000313" key="3">
    <source>
        <dbReference type="EMBL" id="AUG54025.1"/>
    </source>
</evidence>
<feature type="compositionally biased region" description="Low complexity" evidence="1">
    <location>
        <begin position="46"/>
        <end position="59"/>
    </location>
</feature>
<dbReference type="SUPFAM" id="SSF49313">
    <property type="entry name" value="Cadherin-like"/>
    <property type="match status" value="1"/>
</dbReference>
<dbReference type="InterPro" id="IPR006644">
    <property type="entry name" value="Cadg"/>
</dbReference>
<protein>
    <recommendedName>
        <fullName evidence="2">Dystroglycan-type cadherin-like domain-containing protein</fullName>
    </recommendedName>
</protein>
<feature type="domain" description="Dystroglycan-type cadherin-like" evidence="2">
    <location>
        <begin position="2239"/>
        <end position="2342"/>
    </location>
</feature>